<dbReference type="OrthoDB" id="6375767at2759"/>
<dbReference type="PANTHER" id="PTHR11977">
    <property type="entry name" value="VILLIN"/>
    <property type="match status" value="1"/>
</dbReference>
<dbReference type="GO" id="GO:0051014">
    <property type="term" value="P:actin filament severing"/>
    <property type="evidence" value="ECO:0007669"/>
    <property type="project" value="TreeGrafter"/>
</dbReference>
<dbReference type="InterPro" id="IPR007122">
    <property type="entry name" value="Villin/Gelsolin"/>
</dbReference>
<dbReference type="GO" id="GO:0051015">
    <property type="term" value="F:actin filament binding"/>
    <property type="evidence" value="ECO:0007669"/>
    <property type="project" value="InterPro"/>
</dbReference>
<dbReference type="SUPFAM" id="SSF55753">
    <property type="entry name" value="Actin depolymerizing proteins"/>
    <property type="match status" value="1"/>
</dbReference>
<sequence>MLETTVECILATFQTLQDRVDQYRTELKDRYHKFAFYNPLGLANIEDVYHGTDIDDQTTDSTDIRGCDESAHIIVFGFSSSIVGREWEGFSYKPKYLYNWDCNPSAIDGLMEMKVWLLSVYVKFDPFYSFVLITAENLRWHSGELKVTEIYNFNQDDLMTEDIFVLDFHSDIFVWVGQQVDSKNEMHALSIGEV</sequence>
<evidence type="ECO:0000259" key="1">
    <source>
        <dbReference type="Pfam" id="PF00626"/>
    </source>
</evidence>
<protein>
    <recommendedName>
        <fullName evidence="1">Gelsolin-like domain-containing protein</fullName>
    </recommendedName>
</protein>
<dbReference type="InterPro" id="IPR029006">
    <property type="entry name" value="ADF-H/Gelsolin-like_dom_sf"/>
</dbReference>
<feature type="domain" description="Gelsolin-like" evidence="1">
    <location>
        <begin position="148"/>
        <end position="184"/>
    </location>
</feature>
<reference evidence="2 3" key="1">
    <citation type="submission" date="2019-09" db="EMBL/GenBank/DDBJ databases">
        <title>A chromosome-level genome assembly of the Chinese tupelo Nyssa sinensis.</title>
        <authorList>
            <person name="Yang X."/>
            <person name="Kang M."/>
            <person name="Yang Y."/>
            <person name="Xiong H."/>
            <person name="Wang M."/>
            <person name="Zhang Z."/>
            <person name="Wang Z."/>
            <person name="Wu H."/>
            <person name="Ma T."/>
            <person name="Liu J."/>
            <person name="Xi Z."/>
        </authorList>
    </citation>
    <scope>NUCLEOTIDE SEQUENCE [LARGE SCALE GENOMIC DNA]</scope>
    <source>
        <strain evidence="2">J267</strain>
        <tissue evidence="2">Leaf</tissue>
    </source>
</reference>
<name>A0A5J5BM88_9ASTE</name>
<accession>A0A5J5BM88</accession>
<evidence type="ECO:0000313" key="3">
    <source>
        <dbReference type="Proteomes" id="UP000325577"/>
    </source>
</evidence>
<dbReference type="PANTHER" id="PTHR11977:SF138">
    <property type="entry name" value="VILLIN-4"/>
    <property type="match status" value="1"/>
</dbReference>
<dbReference type="Pfam" id="PF00626">
    <property type="entry name" value="Gelsolin"/>
    <property type="match status" value="1"/>
</dbReference>
<proteinExistence type="predicted"/>
<dbReference type="Gene3D" id="3.40.20.10">
    <property type="entry name" value="Severin"/>
    <property type="match status" value="1"/>
</dbReference>
<keyword evidence="3" id="KW-1185">Reference proteome</keyword>
<dbReference type="Proteomes" id="UP000325577">
    <property type="component" value="Linkage Group LG11"/>
</dbReference>
<dbReference type="InterPro" id="IPR007123">
    <property type="entry name" value="Gelsolin-like_dom"/>
</dbReference>
<organism evidence="2 3">
    <name type="scientific">Nyssa sinensis</name>
    <dbReference type="NCBI Taxonomy" id="561372"/>
    <lineage>
        <taxon>Eukaryota</taxon>
        <taxon>Viridiplantae</taxon>
        <taxon>Streptophyta</taxon>
        <taxon>Embryophyta</taxon>
        <taxon>Tracheophyta</taxon>
        <taxon>Spermatophyta</taxon>
        <taxon>Magnoliopsida</taxon>
        <taxon>eudicotyledons</taxon>
        <taxon>Gunneridae</taxon>
        <taxon>Pentapetalae</taxon>
        <taxon>asterids</taxon>
        <taxon>Cornales</taxon>
        <taxon>Nyssaceae</taxon>
        <taxon>Nyssa</taxon>
    </lineage>
</organism>
<gene>
    <name evidence="2" type="ORF">F0562_022265</name>
</gene>
<dbReference type="AlphaFoldDB" id="A0A5J5BM88"/>
<dbReference type="EMBL" id="CM018034">
    <property type="protein sequence ID" value="KAA8544253.1"/>
    <property type="molecule type" value="Genomic_DNA"/>
</dbReference>
<evidence type="ECO:0000313" key="2">
    <source>
        <dbReference type="EMBL" id="KAA8544253.1"/>
    </source>
</evidence>